<evidence type="ECO:0000313" key="2">
    <source>
        <dbReference type="EMBL" id="MBK1810149.1"/>
    </source>
</evidence>
<dbReference type="EMBL" id="JAENHN010000011">
    <property type="protein sequence ID" value="MBK1810149.1"/>
    <property type="molecule type" value="Genomic_DNA"/>
</dbReference>
<accession>A0ABS1ELD1</accession>
<name>A0ABS1ELD1_9CLOT</name>
<evidence type="ECO:0000256" key="1">
    <source>
        <dbReference type="SAM" id="Phobius"/>
    </source>
</evidence>
<keyword evidence="1" id="KW-1133">Transmembrane helix</keyword>
<keyword evidence="1" id="KW-0472">Membrane</keyword>
<dbReference type="InterPro" id="IPR007211">
    <property type="entry name" value="DUF378"/>
</dbReference>
<feature type="transmembrane region" description="Helical" evidence="1">
    <location>
        <begin position="12"/>
        <end position="33"/>
    </location>
</feature>
<feature type="transmembrane region" description="Helical" evidence="1">
    <location>
        <begin position="45"/>
        <end position="63"/>
    </location>
</feature>
<protein>
    <submittedName>
        <fullName evidence="2">DUF378 domain-containing protein</fullName>
    </submittedName>
</protein>
<keyword evidence="1" id="KW-0812">Transmembrane</keyword>
<dbReference type="RefSeq" id="WP_200267066.1">
    <property type="nucleotide sequence ID" value="NZ_JAENHN010000011.1"/>
</dbReference>
<reference evidence="3" key="1">
    <citation type="submission" date="2021-01" db="EMBL/GenBank/DDBJ databases">
        <title>Genome public.</title>
        <authorList>
            <person name="Liu C."/>
            <person name="Sun Q."/>
        </authorList>
    </citation>
    <scope>NUCLEOTIDE SEQUENCE [LARGE SCALE GENOMIC DNA]</scope>
    <source>
        <strain evidence="3">YIM B02505</strain>
    </source>
</reference>
<dbReference type="Pfam" id="PF04070">
    <property type="entry name" value="DUF378"/>
    <property type="match status" value="1"/>
</dbReference>
<dbReference type="PANTHER" id="PTHR37304:SF1">
    <property type="entry name" value="MEMBRANE PROTEIN"/>
    <property type="match status" value="1"/>
</dbReference>
<sequence length="73" mass="8202">MYKLSLIDKLSFLLVLIGAINWGLIGLLNFNLVKLISLGNCYIERIIYILVFAGAVNLIVVLLRSKTNFKKSC</sequence>
<dbReference type="Proteomes" id="UP000596739">
    <property type="component" value="Unassembled WGS sequence"/>
</dbReference>
<dbReference type="PANTHER" id="PTHR37304">
    <property type="entry name" value="MEMBRANE PROTEIN-RELATED"/>
    <property type="match status" value="1"/>
</dbReference>
<proteinExistence type="predicted"/>
<organism evidence="2 3">
    <name type="scientific">Clostridium yunnanense</name>
    <dbReference type="NCBI Taxonomy" id="2800325"/>
    <lineage>
        <taxon>Bacteria</taxon>
        <taxon>Bacillati</taxon>
        <taxon>Bacillota</taxon>
        <taxon>Clostridia</taxon>
        <taxon>Eubacteriales</taxon>
        <taxon>Clostridiaceae</taxon>
        <taxon>Clostridium</taxon>
    </lineage>
</organism>
<comment type="caution">
    <text evidence="2">The sequence shown here is derived from an EMBL/GenBank/DDBJ whole genome shotgun (WGS) entry which is preliminary data.</text>
</comment>
<evidence type="ECO:0000313" key="3">
    <source>
        <dbReference type="Proteomes" id="UP000596739"/>
    </source>
</evidence>
<keyword evidence="3" id="KW-1185">Reference proteome</keyword>
<gene>
    <name evidence="2" type="ORF">JHL18_05745</name>
</gene>